<evidence type="ECO:0000313" key="2">
    <source>
        <dbReference type="EMBL" id="KAK5080559.1"/>
    </source>
</evidence>
<protein>
    <submittedName>
        <fullName evidence="2">Uncharacterized protein</fullName>
    </submittedName>
</protein>
<feature type="non-terminal residue" evidence="2">
    <location>
        <position position="68"/>
    </location>
</feature>
<evidence type="ECO:0000256" key="1">
    <source>
        <dbReference type="SAM" id="MobiDB-lite"/>
    </source>
</evidence>
<feature type="region of interest" description="Disordered" evidence="1">
    <location>
        <begin position="14"/>
        <end position="37"/>
    </location>
</feature>
<gene>
    <name evidence="2" type="ORF">LTR05_008502</name>
</gene>
<dbReference type="EMBL" id="JAVRRJ010000013">
    <property type="protein sequence ID" value="KAK5080559.1"/>
    <property type="molecule type" value="Genomic_DNA"/>
</dbReference>
<sequence>MFIKALAAAARFPPMPYQDRDGEAHKDRADDYRKVQHDPTAKEKYLSHFWYLDNNTHDIVNAAVQIHI</sequence>
<organism evidence="2 3">
    <name type="scientific">Lithohypha guttulata</name>
    <dbReference type="NCBI Taxonomy" id="1690604"/>
    <lineage>
        <taxon>Eukaryota</taxon>
        <taxon>Fungi</taxon>
        <taxon>Dikarya</taxon>
        <taxon>Ascomycota</taxon>
        <taxon>Pezizomycotina</taxon>
        <taxon>Eurotiomycetes</taxon>
        <taxon>Chaetothyriomycetidae</taxon>
        <taxon>Chaetothyriales</taxon>
        <taxon>Trichomeriaceae</taxon>
        <taxon>Lithohypha</taxon>
    </lineage>
</organism>
<proteinExistence type="predicted"/>
<comment type="caution">
    <text evidence="2">The sequence shown here is derived from an EMBL/GenBank/DDBJ whole genome shotgun (WGS) entry which is preliminary data.</text>
</comment>
<feature type="compositionally biased region" description="Basic and acidic residues" evidence="1">
    <location>
        <begin position="18"/>
        <end position="37"/>
    </location>
</feature>
<evidence type="ECO:0000313" key="3">
    <source>
        <dbReference type="Proteomes" id="UP001309876"/>
    </source>
</evidence>
<reference evidence="2 3" key="1">
    <citation type="submission" date="2023-08" db="EMBL/GenBank/DDBJ databases">
        <title>Black Yeasts Isolated from many extreme environments.</title>
        <authorList>
            <person name="Coleine C."/>
            <person name="Stajich J.E."/>
            <person name="Selbmann L."/>
        </authorList>
    </citation>
    <scope>NUCLEOTIDE SEQUENCE [LARGE SCALE GENOMIC DNA]</scope>
    <source>
        <strain evidence="2 3">CCFEE 5910</strain>
    </source>
</reference>
<dbReference type="Proteomes" id="UP001309876">
    <property type="component" value="Unassembled WGS sequence"/>
</dbReference>
<name>A0AAN7SRX6_9EURO</name>
<keyword evidence="3" id="KW-1185">Reference proteome</keyword>
<dbReference type="AlphaFoldDB" id="A0AAN7SRX6"/>
<accession>A0AAN7SRX6</accession>